<protein>
    <recommendedName>
        <fullName evidence="3">Mos1 transposase HTH domain-containing protein</fullName>
    </recommendedName>
</protein>
<dbReference type="OrthoDB" id="10017160at2759"/>
<dbReference type="InterPro" id="IPR052709">
    <property type="entry name" value="Transposase-MT_Hybrid"/>
</dbReference>
<organism evidence="1 2">
    <name type="scientific">Eumeta variegata</name>
    <name type="common">Bagworm moth</name>
    <name type="synonym">Eumeta japonica</name>
    <dbReference type="NCBI Taxonomy" id="151549"/>
    <lineage>
        <taxon>Eukaryota</taxon>
        <taxon>Metazoa</taxon>
        <taxon>Ecdysozoa</taxon>
        <taxon>Arthropoda</taxon>
        <taxon>Hexapoda</taxon>
        <taxon>Insecta</taxon>
        <taxon>Pterygota</taxon>
        <taxon>Neoptera</taxon>
        <taxon>Endopterygota</taxon>
        <taxon>Lepidoptera</taxon>
        <taxon>Glossata</taxon>
        <taxon>Ditrysia</taxon>
        <taxon>Tineoidea</taxon>
        <taxon>Psychidae</taxon>
        <taxon>Oiketicinae</taxon>
        <taxon>Eumeta</taxon>
    </lineage>
</organism>
<sequence>MEKSFEGNRNSNIIAEIIILPSTGKAHSLSSDPKLPVLIHKVKRTDLLTLLLSSCIRFLRRLRLDFHDENPSFAPVYSWFNEFKRGRTSFTDDLREVCSFMAKTKNNISAVRHMIKTNKRITYQQIRVSLGIDISQVHKIPHEYLAVRKLCSRWVLHSLTEAQSFRRVNRHREMPQRSAGGDSKSVYDNGVLILMTNAIIAEKSRRAEISTTREIVRAVVAVEHFTTKHCARSSPPTSVALLDFYL</sequence>
<proteinExistence type="predicted"/>
<dbReference type="AlphaFoldDB" id="A0A4C1VK56"/>
<evidence type="ECO:0000313" key="1">
    <source>
        <dbReference type="EMBL" id="GBP38999.1"/>
    </source>
</evidence>
<accession>A0A4C1VK56</accession>
<dbReference type="Proteomes" id="UP000299102">
    <property type="component" value="Unassembled WGS sequence"/>
</dbReference>
<comment type="caution">
    <text evidence="1">The sequence shown here is derived from an EMBL/GenBank/DDBJ whole genome shotgun (WGS) entry which is preliminary data.</text>
</comment>
<dbReference type="EMBL" id="BGZK01000357">
    <property type="protein sequence ID" value="GBP38999.1"/>
    <property type="molecule type" value="Genomic_DNA"/>
</dbReference>
<reference evidence="1 2" key="1">
    <citation type="journal article" date="2019" name="Commun. Biol.">
        <title>The bagworm genome reveals a unique fibroin gene that provides high tensile strength.</title>
        <authorList>
            <person name="Kono N."/>
            <person name="Nakamura H."/>
            <person name="Ohtoshi R."/>
            <person name="Tomita M."/>
            <person name="Numata K."/>
            <person name="Arakawa K."/>
        </authorList>
    </citation>
    <scope>NUCLEOTIDE SEQUENCE [LARGE SCALE GENOMIC DNA]</scope>
</reference>
<dbReference type="STRING" id="151549.A0A4C1VK56"/>
<gene>
    <name evidence="1" type="ORF">EVAR_95619_1</name>
</gene>
<evidence type="ECO:0000313" key="2">
    <source>
        <dbReference type="Proteomes" id="UP000299102"/>
    </source>
</evidence>
<evidence type="ECO:0008006" key="3">
    <source>
        <dbReference type="Google" id="ProtNLM"/>
    </source>
</evidence>
<name>A0A4C1VK56_EUMVA</name>
<keyword evidence="2" id="KW-1185">Reference proteome</keyword>
<dbReference type="PANTHER" id="PTHR46060">
    <property type="entry name" value="MARINER MOS1 TRANSPOSASE-LIKE PROTEIN"/>
    <property type="match status" value="1"/>
</dbReference>
<dbReference type="PANTHER" id="PTHR46060:SF1">
    <property type="entry name" value="MARINER MOS1 TRANSPOSASE-LIKE PROTEIN"/>
    <property type="match status" value="1"/>
</dbReference>